<sequence length="349" mass="37727">MSAQEVQTDQRLEAVPQSTSPQNLTIHVSDIRTVKVNNISANASECDIREFFSFCGDIRYIETQRETENTKVAYVTFKASQGVDTALLLTGSRIVDLCVTISPAENYQLPPEALPMSPVKNQPAGGSAVKRTEDVVSTMLAKGYILGKDALNMAKSFDERHHLTTNASATVASIDHKMGLTDKLSIGTAMLNEKVRAMDEKYQVSEKTRSAYAVAEQKATSAGSAIMSNPYVSTGAQWVSNAFTAVAKAAEDVSVMTKEKVEQAEVEKKDLICSDKTKISDEFEKTSSSDEDSPKDPAVVPVKSDDPKDSAVVPVNSNDPKDPAVVPVKSDDPKDPAVVPVKSNNEHKL</sequence>
<organism evidence="1 2">
    <name type="scientific">Bauhinia variegata</name>
    <name type="common">Purple orchid tree</name>
    <name type="synonym">Phanera variegata</name>
    <dbReference type="NCBI Taxonomy" id="167791"/>
    <lineage>
        <taxon>Eukaryota</taxon>
        <taxon>Viridiplantae</taxon>
        <taxon>Streptophyta</taxon>
        <taxon>Embryophyta</taxon>
        <taxon>Tracheophyta</taxon>
        <taxon>Spermatophyta</taxon>
        <taxon>Magnoliopsida</taxon>
        <taxon>eudicotyledons</taxon>
        <taxon>Gunneridae</taxon>
        <taxon>Pentapetalae</taxon>
        <taxon>rosids</taxon>
        <taxon>fabids</taxon>
        <taxon>Fabales</taxon>
        <taxon>Fabaceae</taxon>
        <taxon>Cercidoideae</taxon>
        <taxon>Cercideae</taxon>
        <taxon>Bauhiniinae</taxon>
        <taxon>Bauhinia</taxon>
    </lineage>
</organism>
<keyword evidence="2" id="KW-1185">Reference proteome</keyword>
<gene>
    <name evidence="1" type="ORF">L6164_001430</name>
</gene>
<reference evidence="1 2" key="1">
    <citation type="journal article" date="2022" name="DNA Res.">
        <title>Chromosomal-level genome assembly of the orchid tree Bauhinia variegata (Leguminosae; Cercidoideae) supports the allotetraploid origin hypothesis of Bauhinia.</title>
        <authorList>
            <person name="Zhong Y."/>
            <person name="Chen Y."/>
            <person name="Zheng D."/>
            <person name="Pang J."/>
            <person name="Liu Y."/>
            <person name="Luo S."/>
            <person name="Meng S."/>
            <person name="Qian L."/>
            <person name="Wei D."/>
            <person name="Dai S."/>
            <person name="Zhou R."/>
        </authorList>
    </citation>
    <scope>NUCLEOTIDE SEQUENCE [LARGE SCALE GENOMIC DNA]</scope>
    <source>
        <strain evidence="1">BV-YZ2020</strain>
    </source>
</reference>
<name>A0ACB9QBQ9_BAUVA</name>
<protein>
    <submittedName>
        <fullName evidence="1">Uncharacterized protein</fullName>
    </submittedName>
</protein>
<comment type="caution">
    <text evidence="1">The sequence shown here is derived from an EMBL/GenBank/DDBJ whole genome shotgun (WGS) entry which is preliminary data.</text>
</comment>
<dbReference type="Proteomes" id="UP000828941">
    <property type="component" value="Chromosome 1"/>
</dbReference>
<proteinExistence type="predicted"/>
<evidence type="ECO:0000313" key="1">
    <source>
        <dbReference type="EMBL" id="KAI4357482.1"/>
    </source>
</evidence>
<dbReference type="EMBL" id="CM039426">
    <property type="protein sequence ID" value="KAI4357482.1"/>
    <property type="molecule type" value="Genomic_DNA"/>
</dbReference>
<accession>A0ACB9QBQ9</accession>
<evidence type="ECO:0000313" key="2">
    <source>
        <dbReference type="Proteomes" id="UP000828941"/>
    </source>
</evidence>